<dbReference type="EMBL" id="QAAD01000005">
    <property type="protein sequence ID" value="PTN09371.1"/>
    <property type="molecule type" value="Genomic_DNA"/>
</dbReference>
<name>A0A2T5C3M2_9BACT</name>
<dbReference type="InterPro" id="IPR007403">
    <property type="entry name" value="DUF456"/>
</dbReference>
<gene>
    <name evidence="2" type="ORF">C8N47_105212</name>
</gene>
<dbReference type="RefSeq" id="WP_107821777.1">
    <property type="nucleotide sequence ID" value="NZ_OY782574.1"/>
</dbReference>
<accession>A0A2T5C3M2</accession>
<feature type="transmembrane region" description="Helical" evidence="1">
    <location>
        <begin position="47"/>
        <end position="71"/>
    </location>
</feature>
<comment type="caution">
    <text evidence="2">The sequence shown here is derived from an EMBL/GenBank/DDBJ whole genome shotgun (WGS) entry which is preliminary data.</text>
</comment>
<evidence type="ECO:0000313" key="2">
    <source>
        <dbReference type="EMBL" id="PTN09371.1"/>
    </source>
</evidence>
<dbReference type="Pfam" id="PF04306">
    <property type="entry name" value="DUF456"/>
    <property type="match status" value="1"/>
</dbReference>
<evidence type="ECO:0008006" key="4">
    <source>
        <dbReference type="Google" id="ProtNLM"/>
    </source>
</evidence>
<protein>
    <recommendedName>
        <fullName evidence="4">DUF456 domain-containing protein</fullName>
    </recommendedName>
</protein>
<reference evidence="2 3" key="1">
    <citation type="submission" date="2018-04" db="EMBL/GenBank/DDBJ databases">
        <title>Genomic Encyclopedia of Archaeal and Bacterial Type Strains, Phase II (KMG-II): from individual species to whole genera.</title>
        <authorList>
            <person name="Goeker M."/>
        </authorList>
    </citation>
    <scope>NUCLEOTIDE SEQUENCE [LARGE SCALE GENOMIC DNA]</scope>
    <source>
        <strain evidence="2 3">DSM 28823</strain>
    </source>
</reference>
<keyword evidence="1" id="KW-1133">Transmembrane helix</keyword>
<feature type="transmembrane region" description="Helical" evidence="1">
    <location>
        <begin position="132"/>
        <end position="154"/>
    </location>
</feature>
<keyword evidence="1" id="KW-0472">Membrane</keyword>
<evidence type="ECO:0000256" key="1">
    <source>
        <dbReference type="SAM" id="Phobius"/>
    </source>
</evidence>
<proteinExistence type="predicted"/>
<dbReference type="OrthoDB" id="9808460at2"/>
<organism evidence="2 3">
    <name type="scientific">Mangrovibacterium marinum</name>
    <dbReference type="NCBI Taxonomy" id="1639118"/>
    <lineage>
        <taxon>Bacteria</taxon>
        <taxon>Pseudomonadati</taxon>
        <taxon>Bacteroidota</taxon>
        <taxon>Bacteroidia</taxon>
        <taxon>Marinilabiliales</taxon>
        <taxon>Prolixibacteraceae</taxon>
        <taxon>Mangrovibacterium</taxon>
    </lineage>
</organism>
<dbReference type="PANTHER" id="PTHR39165">
    <property type="entry name" value="IG HYPOTHETICAL 17883"/>
    <property type="match status" value="1"/>
</dbReference>
<evidence type="ECO:0000313" key="3">
    <source>
        <dbReference type="Proteomes" id="UP000243525"/>
    </source>
</evidence>
<dbReference type="PANTHER" id="PTHR39165:SF1">
    <property type="entry name" value="DUF456 DOMAIN-CONTAINING PROTEIN"/>
    <property type="match status" value="1"/>
</dbReference>
<dbReference type="AlphaFoldDB" id="A0A2T5C3M2"/>
<sequence>MDYLLIITGAILILAGIAGSVLPVLPGPPLSYLGLLLLHLTSSYQFSLKFLLTWGIISILIVVLDQIIPVWGTKKFGGSKPGVWGSVIGLLAGLIFLGPLGIIVGPFVGAFIGELAGGKRSRQALRAGVGALMGFLAGTILKLIASGIMCWYFVEKIF</sequence>
<keyword evidence="1" id="KW-0812">Transmembrane</keyword>
<keyword evidence="3" id="KW-1185">Reference proteome</keyword>
<feature type="transmembrane region" description="Helical" evidence="1">
    <location>
        <begin position="83"/>
        <end position="112"/>
    </location>
</feature>
<dbReference type="Proteomes" id="UP000243525">
    <property type="component" value="Unassembled WGS sequence"/>
</dbReference>